<proteinExistence type="predicted"/>
<dbReference type="RefSeq" id="WP_076137454.1">
    <property type="nucleotide sequence ID" value="NZ_CP113787.1"/>
</dbReference>
<dbReference type="Proteomes" id="UP001163127">
    <property type="component" value="Chromosome"/>
</dbReference>
<dbReference type="EMBL" id="CP113787">
    <property type="protein sequence ID" value="WAL43101.1"/>
    <property type="molecule type" value="Genomic_DNA"/>
</dbReference>
<protein>
    <recommendedName>
        <fullName evidence="4">Lipoprotein</fullName>
    </recommendedName>
</protein>
<evidence type="ECO:0008006" key="4">
    <source>
        <dbReference type="Google" id="ProtNLM"/>
    </source>
</evidence>
<keyword evidence="1" id="KW-0732">Signal</keyword>
<accession>A0AA47FIN1</accession>
<evidence type="ECO:0000256" key="1">
    <source>
        <dbReference type="SAM" id="SignalP"/>
    </source>
</evidence>
<name>A0AA47FIN1_ACTNA</name>
<gene>
    <name evidence="2" type="ORF">OFA60_00605</name>
</gene>
<reference evidence="2" key="1">
    <citation type="submission" date="2022-11" db="EMBL/GenBank/DDBJ databases">
        <title>Dental biofilm bacteria. Genome sequencing and assembly.</title>
        <authorList>
            <person name="Robertsson C."/>
        </authorList>
    </citation>
    <scope>NUCLEOTIDE SEQUENCE</scope>
    <source>
        <strain evidence="2">CW</strain>
    </source>
</reference>
<dbReference type="AlphaFoldDB" id="A0AA47FIN1"/>
<dbReference type="PROSITE" id="PS51257">
    <property type="entry name" value="PROKAR_LIPOPROTEIN"/>
    <property type="match status" value="1"/>
</dbReference>
<evidence type="ECO:0000313" key="3">
    <source>
        <dbReference type="Proteomes" id="UP001163127"/>
    </source>
</evidence>
<evidence type="ECO:0000313" key="2">
    <source>
        <dbReference type="EMBL" id="WAL43101.1"/>
    </source>
</evidence>
<sequence length="210" mass="22928">MSCLFRRRVLLTATGVGLLGALVLAACAGRPRGDDSLPLPGDDLVPGATIIETHQIDIDAPAATVWPWLVQLGYERGGFYSFDLLERLAGLGITNARRIEPRWQDLAVGDQVCLAADAALTVVRLDPGHCLVLSSDGGVVPPGAGMDFDFSWAFVLDELDDHSSGHCRLRIRERYLPHRGATTVVVRAVRPVARFMTWGMMWGLRRRAQA</sequence>
<organism evidence="2 3">
    <name type="scientific">Actinomyces naeslundii</name>
    <dbReference type="NCBI Taxonomy" id="1655"/>
    <lineage>
        <taxon>Bacteria</taxon>
        <taxon>Bacillati</taxon>
        <taxon>Actinomycetota</taxon>
        <taxon>Actinomycetes</taxon>
        <taxon>Actinomycetales</taxon>
        <taxon>Actinomycetaceae</taxon>
        <taxon>Actinomyces</taxon>
    </lineage>
</organism>
<dbReference type="SUPFAM" id="SSF55961">
    <property type="entry name" value="Bet v1-like"/>
    <property type="match status" value="1"/>
</dbReference>
<feature type="chain" id="PRO_5041254226" description="Lipoprotein" evidence="1">
    <location>
        <begin position="29"/>
        <end position="210"/>
    </location>
</feature>
<feature type="signal peptide" evidence="1">
    <location>
        <begin position="1"/>
        <end position="28"/>
    </location>
</feature>